<dbReference type="EMBL" id="KI392934">
    <property type="protein sequence ID" value="ERN10192.1"/>
    <property type="molecule type" value="Genomic_DNA"/>
</dbReference>
<evidence type="ECO:0000313" key="2">
    <source>
        <dbReference type="Proteomes" id="UP000017836"/>
    </source>
</evidence>
<dbReference type="Gramene" id="ERN10192">
    <property type="protein sequence ID" value="ERN10192"/>
    <property type="gene ID" value="AMTR_s00171p00012760"/>
</dbReference>
<reference evidence="2" key="1">
    <citation type="journal article" date="2013" name="Science">
        <title>The Amborella genome and the evolution of flowering plants.</title>
        <authorList>
            <consortium name="Amborella Genome Project"/>
        </authorList>
    </citation>
    <scope>NUCLEOTIDE SEQUENCE [LARGE SCALE GENOMIC DNA]</scope>
</reference>
<accession>W1PJQ1</accession>
<protein>
    <submittedName>
        <fullName evidence="1">Uncharacterized protein</fullName>
    </submittedName>
</protein>
<keyword evidence="2" id="KW-1185">Reference proteome</keyword>
<sequence>MELLRLIRHSNWGATSFHIVKALRSSSVGRYTTPMHNIKGIEKWNREVWAVSDLTCLKNFFSLSHPKSAVIVPCRDTILSSMGHLSPFLLGIRTWEPSRTVLANGKKRQISNHRSWRTALFAEKLLYRAAKLTSQAALVREKRSSDLVMDVKPGKAIPASLELLNEKYDECSKV</sequence>
<dbReference type="HOGENOM" id="CLU_1542159_0_0_1"/>
<proteinExistence type="predicted"/>
<evidence type="ECO:0000313" key="1">
    <source>
        <dbReference type="EMBL" id="ERN10192.1"/>
    </source>
</evidence>
<dbReference type="AlphaFoldDB" id="W1PJQ1"/>
<gene>
    <name evidence="1" type="ORF">AMTR_s00171p00012760</name>
</gene>
<name>W1PJQ1_AMBTC</name>
<organism evidence="1 2">
    <name type="scientific">Amborella trichopoda</name>
    <dbReference type="NCBI Taxonomy" id="13333"/>
    <lineage>
        <taxon>Eukaryota</taxon>
        <taxon>Viridiplantae</taxon>
        <taxon>Streptophyta</taxon>
        <taxon>Embryophyta</taxon>
        <taxon>Tracheophyta</taxon>
        <taxon>Spermatophyta</taxon>
        <taxon>Magnoliopsida</taxon>
        <taxon>Amborellales</taxon>
        <taxon>Amborellaceae</taxon>
        <taxon>Amborella</taxon>
    </lineage>
</organism>
<dbReference type="Proteomes" id="UP000017836">
    <property type="component" value="Unassembled WGS sequence"/>
</dbReference>